<evidence type="ECO:0000256" key="8">
    <source>
        <dbReference type="ARBA" id="ARBA00023306"/>
    </source>
</evidence>
<keyword evidence="9 10" id="KW-0961">Cell wall biogenesis/degradation</keyword>
<name>A0A1F5BHZ9_9BACT</name>
<dbReference type="GO" id="GO:0004326">
    <property type="term" value="F:tetrahydrofolylpolyglutamate synthase activity"/>
    <property type="evidence" value="ECO:0007669"/>
    <property type="project" value="InterPro"/>
</dbReference>
<feature type="binding site" evidence="9">
    <location>
        <begin position="120"/>
        <end position="126"/>
    </location>
    <ligand>
        <name>ATP</name>
        <dbReference type="ChEBI" id="CHEBI:30616"/>
    </ligand>
</feature>
<dbReference type="PANTHER" id="PTHR43692">
    <property type="entry name" value="UDP-N-ACETYLMURAMOYLALANINE--D-GLUTAMATE LIGASE"/>
    <property type="match status" value="1"/>
</dbReference>
<evidence type="ECO:0000256" key="6">
    <source>
        <dbReference type="ARBA" id="ARBA00022741"/>
    </source>
</evidence>
<dbReference type="Pfam" id="PF02875">
    <property type="entry name" value="Mur_ligase_C"/>
    <property type="match status" value="1"/>
</dbReference>
<evidence type="ECO:0000256" key="4">
    <source>
        <dbReference type="ARBA" id="ARBA00022598"/>
    </source>
</evidence>
<keyword evidence="6 9" id="KW-0547">Nucleotide-binding</keyword>
<proteinExistence type="inferred from homology"/>
<dbReference type="GO" id="GO:0071555">
    <property type="term" value="P:cell wall organization"/>
    <property type="evidence" value="ECO:0007669"/>
    <property type="project" value="UniProtKB-KW"/>
</dbReference>
<evidence type="ECO:0000256" key="7">
    <source>
        <dbReference type="ARBA" id="ARBA00022840"/>
    </source>
</evidence>
<evidence type="ECO:0000259" key="12">
    <source>
        <dbReference type="Pfam" id="PF08245"/>
    </source>
</evidence>
<protein>
    <recommendedName>
        <fullName evidence="9 10">UDP-N-acetylmuramoylalanine--D-glutamate ligase</fullName>
        <ecNumber evidence="9 10">6.3.2.9</ecNumber>
    </recommendedName>
    <alternativeName>
        <fullName evidence="9">D-glutamic acid-adding enzyme</fullName>
    </alternativeName>
    <alternativeName>
        <fullName evidence="9">UDP-N-acetylmuramoyl-L-alanyl-D-glutamate synthetase</fullName>
    </alternativeName>
</protein>
<feature type="domain" description="Mur ligase central" evidence="12">
    <location>
        <begin position="118"/>
        <end position="255"/>
    </location>
</feature>
<dbReference type="Proteomes" id="UP000179184">
    <property type="component" value="Unassembled WGS sequence"/>
</dbReference>
<keyword evidence="9 10" id="KW-0573">Peptidoglycan synthesis</keyword>
<dbReference type="GO" id="GO:0005524">
    <property type="term" value="F:ATP binding"/>
    <property type="evidence" value="ECO:0007669"/>
    <property type="project" value="UniProtKB-UniRule"/>
</dbReference>
<gene>
    <name evidence="9" type="primary">murD</name>
    <name evidence="13" type="ORF">A2W60_00125</name>
</gene>
<comment type="pathway">
    <text evidence="2 9 10">Cell wall biogenesis; peptidoglycan biosynthesis.</text>
</comment>
<dbReference type="PROSITE" id="PS01011">
    <property type="entry name" value="FOLYLPOLYGLU_SYNT_1"/>
    <property type="match status" value="1"/>
</dbReference>
<dbReference type="GO" id="GO:0009252">
    <property type="term" value="P:peptidoglycan biosynthetic process"/>
    <property type="evidence" value="ECO:0007669"/>
    <property type="project" value="UniProtKB-UniRule"/>
</dbReference>
<evidence type="ECO:0000256" key="3">
    <source>
        <dbReference type="ARBA" id="ARBA00022490"/>
    </source>
</evidence>
<dbReference type="PANTHER" id="PTHR43692:SF1">
    <property type="entry name" value="UDP-N-ACETYLMURAMOYLALANINE--D-GLUTAMATE LIGASE"/>
    <property type="match status" value="1"/>
</dbReference>
<dbReference type="InterPro" id="IPR036565">
    <property type="entry name" value="Mur-like_cat_sf"/>
</dbReference>
<dbReference type="InterPro" id="IPR018109">
    <property type="entry name" value="Folylpolyglutamate_synth_CS"/>
</dbReference>
<dbReference type="SUPFAM" id="SSF51984">
    <property type="entry name" value="MurCD N-terminal domain"/>
    <property type="match status" value="1"/>
</dbReference>
<comment type="caution">
    <text evidence="13">The sequence shown here is derived from an EMBL/GenBank/DDBJ whole genome shotgun (WGS) entry which is preliminary data.</text>
</comment>
<dbReference type="UniPathway" id="UPA00219"/>
<dbReference type="Gene3D" id="3.40.1190.10">
    <property type="entry name" value="Mur-like, catalytic domain"/>
    <property type="match status" value="1"/>
</dbReference>
<dbReference type="Pfam" id="PF08245">
    <property type="entry name" value="Mur_ligase_M"/>
    <property type="match status" value="1"/>
</dbReference>
<dbReference type="GO" id="GO:0008360">
    <property type="term" value="P:regulation of cell shape"/>
    <property type="evidence" value="ECO:0007669"/>
    <property type="project" value="UniProtKB-KW"/>
</dbReference>
<dbReference type="GO" id="GO:0051301">
    <property type="term" value="P:cell division"/>
    <property type="evidence" value="ECO:0007669"/>
    <property type="project" value="UniProtKB-KW"/>
</dbReference>
<organism evidence="13 14">
    <name type="scientific">Candidatus Azambacteria bacterium RIFCSPHIGHO2_02_46_12</name>
    <dbReference type="NCBI Taxonomy" id="1797295"/>
    <lineage>
        <taxon>Bacteria</taxon>
        <taxon>Candidatus Azamiibacteriota</taxon>
    </lineage>
</organism>
<comment type="catalytic activity">
    <reaction evidence="9 10">
        <text>UDP-N-acetyl-alpha-D-muramoyl-L-alanine + D-glutamate + ATP = UDP-N-acetyl-alpha-D-muramoyl-L-alanyl-D-glutamate + ADP + phosphate + H(+)</text>
        <dbReference type="Rhea" id="RHEA:16429"/>
        <dbReference type="ChEBI" id="CHEBI:15378"/>
        <dbReference type="ChEBI" id="CHEBI:29986"/>
        <dbReference type="ChEBI" id="CHEBI:30616"/>
        <dbReference type="ChEBI" id="CHEBI:43474"/>
        <dbReference type="ChEBI" id="CHEBI:83898"/>
        <dbReference type="ChEBI" id="CHEBI:83900"/>
        <dbReference type="ChEBI" id="CHEBI:456216"/>
        <dbReference type="EC" id="6.3.2.9"/>
    </reaction>
</comment>
<feature type="domain" description="Mur ligase C-terminal" evidence="11">
    <location>
        <begin position="303"/>
        <end position="429"/>
    </location>
</feature>
<dbReference type="Pfam" id="PF21799">
    <property type="entry name" value="MurD-like_N"/>
    <property type="match status" value="1"/>
</dbReference>
<sequence length="454" mass="49705">MVKSDFKNKKVTIMGLGISGGGVGAAEFFAKAGARVLVTDLKTRGKLRESLGRLKGLPIRYILGKHRQEDFKNADLIIKNPGVPNESKFLALAKKSGVPIETDVGIFFDLCPAPVVGVTGTKGKSTTAFLIHQILKRKYKNAVLGGNIGKSVLEVLPKIKKGGLASPSQGGPVILELSSFQLEALAEKKKSPHIAVITNIFPDHLNRYSSFAQYAKAKTNIFRFQKPEDFLIIPEDNRLLEKLTKNARSKKIYFSKIVAKSIPFLSLAHNAANLAAAIEIAKLFKISRKEILSLIPRLKLLPHRLEKVGKIKGVTYINDSGATNPGAGIEAIKATRSLFKNGRLILIAGGEDKNLDYSVFAGEILKNADFLVLLPGSATEKMKVEFQKHLARTKNLKLKAVIDAPDMKQAVIHARRLAQKRDAVLLSPAAASFNLFQNEFDRGEQFVKAVKLLQ</sequence>
<dbReference type="GO" id="GO:0005737">
    <property type="term" value="C:cytoplasm"/>
    <property type="evidence" value="ECO:0007669"/>
    <property type="project" value="UniProtKB-SubCell"/>
</dbReference>
<dbReference type="HAMAP" id="MF_00639">
    <property type="entry name" value="MurD"/>
    <property type="match status" value="1"/>
</dbReference>
<dbReference type="EMBL" id="MEYN01000030">
    <property type="protein sequence ID" value="OGD30248.1"/>
    <property type="molecule type" value="Genomic_DNA"/>
</dbReference>
<dbReference type="EC" id="6.3.2.9" evidence="9 10"/>
<keyword evidence="7 9" id="KW-0067">ATP-binding</keyword>
<evidence type="ECO:0000256" key="5">
    <source>
        <dbReference type="ARBA" id="ARBA00022618"/>
    </source>
</evidence>
<dbReference type="InterPro" id="IPR004101">
    <property type="entry name" value="Mur_ligase_C"/>
</dbReference>
<comment type="function">
    <text evidence="9 10">Cell wall formation. Catalyzes the addition of glutamate to the nucleotide precursor UDP-N-acetylmuramoyl-L-alanine (UMA).</text>
</comment>
<dbReference type="InterPro" id="IPR005762">
    <property type="entry name" value="MurD"/>
</dbReference>
<dbReference type="Gene3D" id="3.40.50.720">
    <property type="entry name" value="NAD(P)-binding Rossmann-like Domain"/>
    <property type="match status" value="1"/>
</dbReference>
<dbReference type="NCBIfam" id="TIGR01087">
    <property type="entry name" value="murD"/>
    <property type="match status" value="1"/>
</dbReference>
<evidence type="ECO:0000256" key="9">
    <source>
        <dbReference type="HAMAP-Rule" id="MF_00639"/>
    </source>
</evidence>
<evidence type="ECO:0000256" key="1">
    <source>
        <dbReference type="ARBA" id="ARBA00004496"/>
    </source>
</evidence>
<reference evidence="13 14" key="1">
    <citation type="journal article" date="2016" name="Nat. Commun.">
        <title>Thousands of microbial genomes shed light on interconnected biogeochemical processes in an aquifer system.</title>
        <authorList>
            <person name="Anantharaman K."/>
            <person name="Brown C.T."/>
            <person name="Hug L.A."/>
            <person name="Sharon I."/>
            <person name="Castelle C.J."/>
            <person name="Probst A.J."/>
            <person name="Thomas B.C."/>
            <person name="Singh A."/>
            <person name="Wilkins M.J."/>
            <person name="Karaoz U."/>
            <person name="Brodie E.L."/>
            <person name="Williams K.H."/>
            <person name="Hubbard S.S."/>
            <person name="Banfield J.F."/>
        </authorList>
    </citation>
    <scope>NUCLEOTIDE SEQUENCE [LARGE SCALE GENOMIC DNA]</scope>
</reference>
<evidence type="ECO:0000256" key="10">
    <source>
        <dbReference type="RuleBase" id="RU003664"/>
    </source>
</evidence>
<evidence type="ECO:0000256" key="2">
    <source>
        <dbReference type="ARBA" id="ARBA00004752"/>
    </source>
</evidence>
<evidence type="ECO:0000259" key="11">
    <source>
        <dbReference type="Pfam" id="PF02875"/>
    </source>
</evidence>
<dbReference type="InterPro" id="IPR036615">
    <property type="entry name" value="Mur_ligase_C_dom_sf"/>
</dbReference>
<comment type="similarity">
    <text evidence="9">Belongs to the MurCDEF family.</text>
</comment>
<dbReference type="SUPFAM" id="SSF53244">
    <property type="entry name" value="MurD-like peptide ligases, peptide-binding domain"/>
    <property type="match status" value="1"/>
</dbReference>
<dbReference type="GO" id="GO:0008764">
    <property type="term" value="F:UDP-N-acetylmuramoylalanine-D-glutamate ligase activity"/>
    <property type="evidence" value="ECO:0007669"/>
    <property type="project" value="UniProtKB-UniRule"/>
</dbReference>
<dbReference type="SUPFAM" id="SSF53623">
    <property type="entry name" value="MurD-like peptide ligases, catalytic domain"/>
    <property type="match status" value="1"/>
</dbReference>
<accession>A0A1F5BHZ9</accession>
<dbReference type="InterPro" id="IPR013221">
    <property type="entry name" value="Mur_ligase_cen"/>
</dbReference>
<keyword evidence="9 10" id="KW-0133">Cell shape</keyword>
<keyword evidence="8 9" id="KW-0131">Cell cycle</keyword>
<dbReference type="Gene3D" id="3.90.190.20">
    <property type="entry name" value="Mur ligase, C-terminal domain"/>
    <property type="match status" value="1"/>
</dbReference>
<evidence type="ECO:0000313" key="14">
    <source>
        <dbReference type="Proteomes" id="UP000179184"/>
    </source>
</evidence>
<dbReference type="AlphaFoldDB" id="A0A1F5BHZ9"/>
<evidence type="ECO:0000313" key="13">
    <source>
        <dbReference type="EMBL" id="OGD30248.1"/>
    </source>
</evidence>
<comment type="subcellular location">
    <subcellularLocation>
        <location evidence="1 9 10">Cytoplasm</location>
    </subcellularLocation>
</comment>
<keyword evidence="3 9" id="KW-0963">Cytoplasm</keyword>
<keyword evidence="4 9" id="KW-0436">Ligase</keyword>
<keyword evidence="5 9" id="KW-0132">Cell division</keyword>